<evidence type="ECO:0000313" key="2">
    <source>
        <dbReference type="EMBL" id="KAG5483448.1"/>
    </source>
</evidence>
<dbReference type="RefSeq" id="XP_067694665.1">
    <property type="nucleotide sequence ID" value="XM_067839406.1"/>
</dbReference>
<dbReference type="GO" id="GO:0016747">
    <property type="term" value="F:acyltransferase activity, transferring groups other than amino-acyl groups"/>
    <property type="evidence" value="ECO:0007669"/>
    <property type="project" value="InterPro"/>
</dbReference>
<dbReference type="Pfam" id="PF00583">
    <property type="entry name" value="Acetyltransf_1"/>
    <property type="match status" value="1"/>
</dbReference>
<dbReference type="EMBL" id="JAFHKP010000013">
    <property type="protein sequence ID" value="KAG5483448.1"/>
    <property type="molecule type" value="Genomic_DNA"/>
</dbReference>
<name>A0A836HVQ7_LEIEN</name>
<dbReference type="Proteomes" id="UP000674179">
    <property type="component" value="Chromosome 13"/>
</dbReference>
<dbReference type="UniPathway" id="UPA00113">
    <property type="reaction ID" value="UER00529"/>
</dbReference>
<comment type="caution">
    <text evidence="2">The sequence shown here is derived from an EMBL/GenBank/DDBJ whole genome shotgun (WGS) entry which is preliminary data.</text>
</comment>
<gene>
    <name evidence="2" type="ORF">CUR178_07769</name>
</gene>
<dbReference type="KEGG" id="lenr:94174916"/>
<dbReference type="AlphaFoldDB" id="A0A836HVQ7"/>
<evidence type="ECO:0000259" key="1">
    <source>
        <dbReference type="Pfam" id="PF00583"/>
    </source>
</evidence>
<evidence type="ECO:0000313" key="3">
    <source>
        <dbReference type="Proteomes" id="UP000674179"/>
    </source>
</evidence>
<organism evidence="2 3">
    <name type="scientific">Leishmania enriettii</name>
    <dbReference type="NCBI Taxonomy" id="5663"/>
    <lineage>
        <taxon>Eukaryota</taxon>
        <taxon>Discoba</taxon>
        <taxon>Euglenozoa</taxon>
        <taxon>Kinetoplastea</taxon>
        <taxon>Metakinetoplastina</taxon>
        <taxon>Trypanosomatida</taxon>
        <taxon>Trypanosomatidae</taxon>
        <taxon>Leishmaniinae</taxon>
        <taxon>Leishmania</taxon>
    </lineage>
</organism>
<sequence>MASASTAHVKGACATMRDDTAEARWGKLDEVHKMLSSLTDSKELFTKFTVLRSVVGEAKPVFSDSVLTRVKVSCEEQTSAEAEECDEFEPVSMHVVAYFNYTQFMEEMKELVVQARLLRSIGMEGSGLRFQHRTRNISASSDEPRAGSSLYNGKPTIKAAVHEPKYQPVTLIPVGTLRLRRVAKVSGAGELAEFVAKIERVCVVKSACCFGVGRILMTAAEKIARDAFHVRWALLYAHLSSKEFYVKTGYVPKEGQPCMELHAPHVLMVKCLAGASM</sequence>
<feature type="domain" description="N-acetyltransferase" evidence="1">
    <location>
        <begin position="173"/>
        <end position="250"/>
    </location>
</feature>
<dbReference type="GeneID" id="94174916"/>
<keyword evidence="3" id="KW-1185">Reference proteome</keyword>
<proteinExistence type="predicted"/>
<dbReference type="Gene3D" id="3.40.630.30">
    <property type="match status" value="1"/>
</dbReference>
<dbReference type="GO" id="GO:0006048">
    <property type="term" value="P:UDP-N-acetylglucosamine biosynthetic process"/>
    <property type="evidence" value="ECO:0007669"/>
    <property type="project" value="UniProtKB-UniPathway"/>
</dbReference>
<dbReference type="OrthoDB" id="329272at2759"/>
<reference evidence="2 3" key="1">
    <citation type="submission" date="2021-02" db="EMBL/GenBank/DDBJ databases">
        <title>Leishmania (Mundinia) enrietti genome sequencing and assembly.</title>
        <authorList>
            <person name="Almutairi H."/>
            <person name="Gatherer D."/>
        </authorList>
    </citation>
    <scope>NUCLEOTIDE SEQUENCE [LARGE SCALE GENOMIC DNA]</scope>
    <source>
        <strain evidence="2">CUR178</strain>
    </source>
</reference>
<dbReference type="SUPFAM" id="SSF55729">
    <property type="entry name" value="Acyl-CoA N-acyltransferases (Nat)"/>
    <property type="match status" value="1"/>
</dbReference>
<dbReference type="InterPro" id="IPR016181">
    <property type="entry name" value="Acyl_CoA_acyltransferase"/>
</dbReference>
<accession>A0A836HVQ7</accession>
<protein>
    <recommendedName>
        <fullName evidence="1">N-acetyltransferase domain-containing protein</fullName>
    </recommendedName>
</protein>
<dbReference type="InterPro" id="IPR000182">
    <property type="entry name" value="GNAT_dom"/>
</dbReference>